<evidence type="ECO:0000256" key="3">
    <source>
        <dbReference type="ARBA" id="ARBA00022729"/>
    </source>
</evidence>
<accession>A0A8S3SZY9</accession>
<dbReference type="PROSITE" id="PS50871">
    <property type="entry name" value="C1Q"/>
    <property type="match status" value="1"/>
</dbReference>
<organism evidence="7 8">
    <name type="scientific">Mytilus edulis</name>
    <name type="common">Blue mussel</name>
    <dbReference type="NCBI Taxonomy" id="6550"/>
    <lineage>
        <taxon>Eukaryota</taxon>
        <taxon>Metazoa</taxon>
        <taxon>Spiralia</taxon>
        <taxon>Lophotrochozoa</taxon>
        <taxon>Mollusca</taxon>
        <taxon>Bivalvia</taxon>
        <taxon>Autobranchia</taxon>
        <taxon>Pteriomorphia</taxon>
        <taxon>Mytilida</taxon>
        <taxon>Mytiloidea</taxon>
        <taxon>Mytilidae</taxon>
        <taxon>Mytilinae</taxon>
        <taxon>Mytilus</taxon>
    </lineage>
</organism>
<dbReference type="Gene3D" id="2.60.120.40">
    <property type="match status" value="1"/>
</dbReference>
<dbReference type="Pfam" id="PF00386">
    <property type="entry name" value="C1q"/>
    <property type="match status" value="1"/>
</dbReference>
<gene>
    <name evidence="7" type="ORF">MEDL_39660</name>
</gene>
<dbReference type="AlphaFoldDB" id="A0A8S3SZY9"/>
<evidence type="ECO:0000256" key="1">
    <source>
        <dbReference type="ARBA" id="ARBA00004613"/>
    </source>
</evidence>
<evidence type="ECO:0000259" key="6">
    <source>
        <dbReference type="PROSITE" id="PS50871"/>
    </source>
</evidence>
<dbReference type="InterPro" id="IPR050822">
    <property type="entry name" value="Cerebellin_Synaptic_Org"/>
</dbReference>
<dbReference type="SMART" id="SM00110">
    <property type="entry name" value="C1Q"/>
    <property type="match status" value="1"/>
</dbReference>
<keyword evidence="8" id="KW-1185">Reference proteome</keyword>
<evidence type="ECO:0000256" key="2">
    <source>
        <dbReference type="ARBA" id="ARBA00022525"/>
    </source>
</evidence>
<dbReference type="InterPro" id="IPR001073">
    <property type="entry name" value="C1q_dom"/>
</dbReference>
<dbReference type="OrthoDB" id="6149266at2759"/>
<dbReference type="PANTHER" id="PTHR22923:SF116">
    <property type="entry name" value="C1Q DOMAIN-CONTAINING PROTEIN"/>
    <property type="match status" value="1"/>
</dbReference>
<dbReference type="SUPFAM" id="SSF49842">
    <property type="entry name" value="TNF-like"/>
    <property type="match status" value="1"/>
</dbReference>
<sequence length="236" mass="26012">MENYFLVFAVIVTLTCAVFGTSTEEDCFQANSERFSRIEETLKKLENENRNLQNVVEKQQNKISKLEGKVQEQERMGKDGNQYKNRSLRLLEGGSQSLPGTDQVAFYAYLSKTEAISPHHTLIFDHVETNVGQAYNQHSGAFTVPISGVYIFSYTVFPNGVGSYASVELTVNSMPHGAIFVDSSSADGDYTGCTGFAVLALKQGDVCLVRIHSTYHSAGKIESDSVMRSSFSGVKM</sequence>
<evidence type="ECO:0000256" key="5">
    <source>
        <dbReference type="SAM" id="SignalP"/>
    </source>
</evidence>
<feature type="signal peptide" evidence="5">
    <location>
        <begin position="1"/>
        <end position="20"/>
    </location>
</feature>
<feature type="domain" description="C1q" evidence="6">
    <location>
        <begin position="99"/>
        <end position="236"/>
    </location>
</feature>
<keyword evidence="3 5" id="KW-0732">Signal</keyword>
<dbReference type="InterPro" id="IPR008983">
    <property type="entry name" value="Tumour_necrosis_fac-like_dom"/>
</dbReference>
<dbReference type="Proteomes" id="UP000683360">
    <property type="component" value="Unassembled WGS sequence"/>
</dbReference>
<name>A0A8S3SZY9_MYTED</name>
<proteinExistence type="predicted"/>
<feature type="chain" id="PRO_5035751613" evidence="5">
    <location>
        <begin position="21"/>
        <end position="236"/>
    </location>
</feature>
<evidence type="ECO:0000313" key="8">
    <source>
        <dbReference type="Proteomes" id="UP000683360"/>
    </source>
</evidence>
<comment type="subcellular location">
    <subcellularLocation>
        <location evidence="1">Secreted</location>
    </subcellularLocation>
</comment>
<dbReference type="PRINTS" id="PR00007">
    <property type="entry name" value="COMPLEMNTC1Q"/>
</dbReference>
<dbReference type="EMBL" id="CAJPWZ010001920">
    <property type="protein sequence ID" value="CAG2226618.1"/>
    <property type="molecule type" value="Genomic_DNA"/>
</dbReference>
<keyword evidence="2" id="KW-0964">Secreted</keyword>
<reference evidence="7" key="1">
    <citation type="submission" date="2021-03" db="EMBL/GenBank/DDBJ databases">
        <authorList>
            <person name="Bekaert M."/>
        </authorList>
    </citation>
    <scope>NUCLEOTIDE SEQUENCE</scope>
</reference>
<evidence type="ECO:0000256" key="4">
    <source>
        <dbReference type="SAM" id="MobiDB-lite"/>
    </source>
</evidence>
<feature type="region of interest" description="Disordered" evidence="4">
    <location>
        <begin position="63"/>
        <end position="82"/>
    </location>
</feature>
<evidence type="ECO:0000313" key="7">
    <source>
        <dbReference type="EMBL" id="CAG2226618.1"/>
    </source>
</evidence>
<dbReference type="GO" id="GO:0005576">
    <property type="term" value="C:extracellular region"/>
    <property type="evidence" value="ECO:0007669"/>
    <property type="project" value="UniProtKB-SubCell"/>
</dbReference>
<dbReference type="PANTHER" id="PTHR22923">
    <property type="entry name" value="CEREBELLIN-RELATED"/>
    <property type="match status" value="1"/>
</dbReference>
<protein>
    <submittedName>
        <fullName evidence="7">C1QL</fullName>
    </submittedName>
</protein>
<feature type="compositionally biased region" description="Basic and acidic residues" evidence="4">
    <location>
        <begin position="64"/>
        <end position="78"/>
    </location>
</feature>
<comment type="caution">
    <text evidence="7">The sequence shown here is derived from an EMBL/GenBank/DDBJ whole genome shotgun (WGS) entry which is preliminary data.</text>
</comment>